<gene>
    <name evidence="2" type="ORF">QLQ84_10185</name>
</gene>
<dbReference type="SUPFAM" id="SSF51735">
    <property type="entry name" value="NAD(P)-binding Rossmann-fold domains"/>
    <property type="match status" value="1"/>
</dbReference>
<dbReference type="InterPro" id="IPR000683">
    <property type="entry name" value="Gfo/Idh/MocA-like_OxRdtase_N"/>
</dbReference>
<dbReference type="Pfam" id="PF01408">
    <property type="entry name" value="GFO_IDH_MocA"/>
    <property type="match status" value="1"/>
</dbReference>
<dbReference type="RefSeq" id="WP_282721627.1">
    <property type="nucleotide sequence ID" value="NZ_JASCQO010000035.1"/>
</dbReference>
<dbReference type="Gene3D" id="3.40.50.720">
    <property type="entry name" value="NAD(P)-binding Rossmann-like Domain"/>
    <property type="match status" value="1"/>
</dbReference>
<name>A0ABT6VJJ8_9GAMM</name>
<evidence type="ECO:0000259" key="1">
    <source>
        <dbReference type="Pfam" id="PF01408"/>
    </source>
</evidence>
<proteinExistence type="predicted"/>
<accession>A0ABT6VJJ8</accession>
<comment type="caution">
    <text evidence="2">The sequence shown here is derived from an EMBL/GenBank/DDBJ whole genome shotgun (WGS) entry which is preliminary data.</text>
</comment>
<feature type="domain" description="Gfo/Idh/MocA-like oxidoreductase N-terminal" evidence="1">
    <location>
        <begin position="56"/>
        <end position="135"/>
    </location>
</feature>
<keyword evidence="3" id="KW-1185">Reference proteome</keyword>
<dbReference type="Proteomes" id="UP001244242">
    <property type="component" value="Unassembled WGS sequence"/>
</dbReference>
<dbReference type="InterPro" id="IPR036291">
    <property type="entry name" value="NAD(P)-bd_dom_sf"/>
</dbReference>
<protein>
    <submittedName>
        <fullName evidence="2">Gfo/Idh/MocA family oxidoreductase</fullName>
    </submittedName>
</protein>
<evidence type="ECO:0000313" key="3">
    <source>
        <dbReference type="Proteomes" id="UP001244242"/>
    </source>
</evidence>
<evidence type="ECO:0000313" key="2">
    <source>
        <dbReference type="EMBL" id="MDI5934156.1"/>
    </source>
</evidence>
<reference evidence="2 3" key="1">
    <citation type="submission" date="2023-04" db="EMBL/GenBank/DDBJ databases">
        <title>Halomonas strains isolated from rhizosphere soil.</title>
        <authorList>
            <person name="Xu L."/>
            <person name="Sun J.-Q."/>
        </authorList>
    </citation>
    <scope>NUCLEOTIDE SEQUENCE [LARGE SCALE GENOMIC DNA]</scope>
    <source>
        <strain evidence="2 3">LN1S58</strain>
    </source>
</reference>
<dbReference type="EMBL" id="JASCQO010000035">
    <property type="protein sequence ID" value="MDI5934156.1"/>
    <property type="molecule type" value="Genomic_DNA"/>
</dbReference>
<sequence length="306" mass="34001">MVIRTGMIGLSDGNGHPFSFSAIINGYCDAALRASGWDVIHRYVSRRDPADFGVGDLKVTHAWTQSKESTQALCRATHIEHAVMNPEEMVGEVDALIIARDDAESHATLSRPFLEAGIPVFIDKPLTLDWKTLDDFLPYLRDGMLMSCSAMRYAMELDGVRQRLTDHGELKLVRGTILNDWARYGIHLLEAILALLPSRPVGVSPLPARHDSLLITLQDGTPVIIDALGKAPAVFELELIGDQCISRHSLLDNFTMFRRMLWAFFSMVRDGGPSIPPESTLDIIHTLIAGKEALDRRREVAIHAIR</sequence>
<organism evidence="2 3">
    <name type="scientific">Halomonas kalidii</name>
    <dbReference type="NCBI Taxonomy" id="3043293"/>
    <lineage>
        <taxon>Bacteria</taxon>
        <taxon>Pseudomonadati</taxon>
        <taxon>Pseudomonadota</taxon>
        <taxon>Gammaproteobacteria</taxon>
        <taxon>Oceanospirillales</taxon>
        <taxon>Halomonadaceae</taxon>
        <taxon>Halomonas</taxon>
    </lineage>
</organism>